<feature type="compositionally biased region" description="Basic and acidic residues" evidence="15">
    <location>
        <begin position="599"/>
        <end position="618"/>
    </location>
</feature>
<dbReference type="PANTHER" id="PTHR12428">
    <property type="entry name" value="OXA1"/>
    <property type="match status" value="1"/>
</dbReference>
<feature type="transmembrane region" description="Helical" evidence="13">
    <location>
        <begin position="373"/>
        <end position="395"/>
    </location>
</feature>
<evidence type="ECO:0000256" key="1">
    <source>
        <dbReference type="ARBA" id="ARBA00004429"/>
    </source>
</evidence>
<dbReference type="PRINTS" id="PR00701">
    <property type="entry name" value="60KDINNERMP"/>
</dbReference>
<accession>A0A1I6UZT7</accession>
<dbReference type="InterPro" id="IPR038221">
    <property type="entry name" value="YidC_periplasmic_sf"/>
</dbReference>
<evidence type="ECO:0000256" key="6">
    <source>
        <dbReference type="ARBA" id="ARBA00022692"/>
    </source>
</evidence>
<comment type="subcellular location">
    <subcellularLocation>
        <location evidence="1">Cell inner membrane</location>
        <topology evidence="1">Multi-pass membrane protein</topology>
    </subcellularLocation>
    <subcellularLocation>
        <location evidence="13">Cell membrane</location>
        <topology evidence="13">Multi-pass membrane protein</topology>
    </subcellularLocation>
</comment>
<evidence type="ECO:0000256" key="15">
    <source>
        <dbReference type="SAM" id="MobiDB-lite"/>
    </source>
</evidence>
<sequence>MEEKKFDINSIVGFVLIGAILMWVLYTNKPTEEELQAEKAKQEQVEKEKAKVLEDNAVDSSVAETTIPQDSAALANYKDALGAFGYSAALPSAKDDITTLANELIELKINNKGGQIVEAKMKNFTTYDSIPVYLVKDGNAAFNLSFSTTDNRNLNTQDLFFEPRLTKNGENQVLSMKLKVSNDKYLEYRYELKPDDYMVDFTIRSQGLSGVVNTSQPVTLDWNLKTIRHSKSITYENRYTRLTYKHEDDKTSKLSPTGNDDETIEDAKWLAYRHHFFMATLVSSVPFKTAHITSEDLVEEESAEAKFTKAYTTSIPLEWQGGEINQNLNWYYGPTDFKILKEYKDVELADAVPFGWGIFGVINKYVFTPLYDVLSSFLPYGVAIIVMTILVRLLMSPITYKSYLSQAKMKVIRPEMNEINEKYKDQPMKKQQETMKLYGKAGVNPMSGCIPALMQLPIFYALFMFFPTAFMLRQKSFLWAEDLSSYDTIAKLPFKIPFYGDHVSLFPILASVAIFFYMRMTTGQQQMMQQPTQEGMPDMGKMMKVMIYISPLLMLFFFNNYASGLSLYYFISNLITIFIMLFIKKYVIDEDKIHAKIQENKKKPKKESKFQRKMREMMEQAEAQKNAKK</sequence>
<dbReference type="Gene3D" id="2.70.98.90">
    <property type="match status" value="1"/>
</dbReference>
<dbReference type="InterPro" id="IPR001708">
    <property type="entry name" value="YidC/ALB3/OXA1/COX18"/>
</dbReference>
<dbReference type="InterPro" id="IPR019998">
    <property type="entry name" value="Membr_insert_YidC"/>
</dbReference>
<dbReference type="RefSeq" id="WP_038261550.1">
    <property type="nucleotide sequence ID" value="NZ_FPAG01000008.1"/>
</dbReference>
<dbReference type="PANTHER" id="PTHR12428:SF65">
    <property type="entry name" value="CYTOCHROME C OXIDASE ASSEMBLY PROTEIN COX18, MITOCHONDRIAL"/>
    <property type="match status" value="1"/>
</dbReference>
<dbReference type="Pfam" id="PF02096">
    <property type="entry name" value="60KD_IMP"/>
    <property type="match status" value="1"/>
</dbReference>
<evidence type="ECO:0000256" key="12">
    <source>
        <dbReference type="ARBA" id="ARBA00033342"/>
    </source>
</evidence>
<evidence type="ECO:0000256" key="14">
    <source>
        <dbReference type="SAM" id="Coils"/>
    </source>
</evidence>
<feature type="transmembrane region" description="Helical" evidence="13">
    <location>
        <begin position="452"/>
        <end position="472"/>
    </location>
</feature>
<dbReference type="OrthoDB" id="9780552at2"/>
<feature type="coiled-coil region" evidence="14">
    <location>
        <begin position="28"/>
        <end position="55"/>
    </location>
</feature>
<dbReference type="NCBIfam" id="TIGR03592">
    <property type="entry name" value="yidC_oxa1_cterm"/>
    <property type="match status" value="1"/>
</dbReference>
<keyword evidence="10 13" id="KW-0143">Chaperone</keyword>
<dbReference type="InterPro" id="IPR028053">
    <property type="entry name" value="Membr_insert_YidC_N"/>
</dbReference>
<evidence type="ECO:0000256" key="10">
    <source>
        <dbReference type="ARBA" id="ARBA00023186"/>
    </source>
</evidence>
<keyword evidence="7 13" id="KW-0653">Protein transport</keyword>
<keyword evidence="14" id="KW-0175">Coiled coil</keyword>
<comment type="similarity">
    <text evidence="2 13">Belongs to the OXA1/ALB3/YidC family. Type 1 subfamily.</text>
</comment>
<evidence type="ECO:0000256" key="2">
    <source>
        <dbReference type="ARBA" id="ARBA00010527"/>
    </source>
</evidence>
<dbReference type="AlphaFoldDB" id="A0A1I6UZT7"/>
<evidence type="ECO:0000256" key="5">
    <source>
        <dbReference type="ARBA" id="ARBA00022475"/>
    </source>
</evidence>
<keyword evidence="8 13" id="KW-1133">Transmembrane helix</keyword>
<evidence type="ECO:0000256" key="8">
    <source>
        <dbReference type="ARBA" id="ARBA00022989"/>
    </source>
</evidence>
<dbReference type="InterPro" id="IPR028055">
    <property type="entry name" value="YidC/Oxa/ALB_C"/>
</dbReference>
<dbReference type="Pfam" id="PF14849">
    <property type="entry name" value="YidC_periplas"/>
    <property type="match status" value="1"/>
</dbReference>
<dbReference type="Proteomes" id="UP000183209">
    <property type="component" value="Unassembled WGS sequence"/>
</dbReference>
<feature type="transmembrane region" description="Helical" evidence="13">
    <location>
        <begin position="568"/>
        <end position="587"/>
    </location>
</feature>
<evidence type="ECO:0000256" key="3">
    <source>
        <dbReference type="ARBA" id="ARBA00015325"/>
    </source>
</evidence>
<keyword evidence="5 13" id="KW-1003">Cell membrane</keyword>
<evidence type="ECO:0000256" key="7">
    <source>
        <dbReference type="ARBA" id="ARBA00022927"/>
    </source>
</evidence>
<feature type="transmembrane region" description="Helical" evidence="13">
    <location>
        <begin position="545"/>
        <end position="562"/>
    </location>
</feature>
<evidence type="ECO:0000256" key="4">
    <source>
        <dbReference type="ARBA" id="ARBA00022448"/>
    </source>
</evidence>
<dbReference type="EMBL" id="FPAG01000008">
    <property type="protein sequence ID" value="SFT06939.1"/>
    <property type="molecule type" value="Genomic_DNA"/>
</dbReference>
<feature type="transmembrane region" description="Helical" evidence="13">
    <location>
        <begin position="496"/>
        <end position="518"/>
    </location>
</feature>
<feature type="transmembrane region" description="Helical" evidence="13">
    <location>
        <begin position="6"/>
        <end position="26"/>
    </location>
</feature>
<feature type="region of interest" description="Disordered" evidence="15">
    <location>
        <begin position="599"/>
        <end position="629"/>
    </location>
</feature>
<dbReference type="NCBIfam" id="NF002359">
    <property type="entry name" value="PRK01318.2-6"/>
    <property type="match status" value="1"/>
</dbReference>
<keyword evidence="6 13" id="KW-0812">Transmembrane</keyword>
<gene>
    <name evidence="13" type="primary">yidC</name>
    <name evidence="18" type="ORF">SAMN04487906_2751</name>
</gene>
<keyword evidence="4 13" id="KW-0813">Transport</keyword>
<dbReference type="CDD" id="cd19961">
    <property type="entry name" value="EcYidC-like_peri"/>
    <property type="match status" value="1"/>
</dbReference>
<reference evidence="18 19" key="1">
    <citation type="submission" date="2016-10" db="EMBL/GenBank/DDBJ databases">
        <authorList>
            <person name="de Groot N.N."/>
        </authorList>
    </citation>
    <scope>NUCLEOTIDE SEQUENCE [LARGE SCALE GENOMIC DNA]</scope>
    <source>
        <strain evidence="18 19">CGMCC 1.6114</strain>
    </source>
</reference>
<name>A0A1I6UZT7_9FLAO</name>
<dbReference type="GO" id="GO:0032977">
    <property type="term" value="F:membrane insertase activity"/>
    <property type="evidence" value="ECO:0007669"/>
    <property type="project" value="InterPro"/>
</dbReference>
<dbReference type="NCBIfam" id="TIGR03593">
    <property type="entry name" value="yidC_nterm"/>
    <property type="match status" value="1"/>
</dbReference>
<evidence type="ECO:0000313" key="19">
    <source>
        <dbReference type="Proteomes" id="UP000183209"/>
    </source>
</evidence>
<feature type="domain" description="Membrane insertase YidC/Oxa/ALB C-terminal" evidence="16">
    <location>
        <begin position="380"/>
        <end position="585"/>
    </location>
</feature>
<dbReference type="GO" id="GO:0015031">
    <property type="term" value="P:protein transport"/>
    <property type="evidence" value="ECO:0007669"/>
    <property type="project" value="UniProtKB-KW"/>
</dbReference>
<evidence type="ECO:0000259" key="17">
    <source>
        <dbReference type="Pfam" id="PF14849"/>
    </source>
</evidence>
<keyword evidence="9 13" id="KW-0472">Membrane</keyword>
<dbReference type="GO" id="GO:0005886">
    <property type="term" value="C:plasma membrane"/>
    <property type="evidence" value="ECO:0007669"/>
    <property type="project" value="UniProtKB-SubCell"/>
</dbReference>
<dbReference type="NCBIfam" id="NF002356">
    <property type="entry name" value="PRK01318.2-3"/>
    <property type="match status" value="1"/>
</dbReference>
<dbReference type="CDD" id="cd20070">
    <property type="entry name" value="5TM_YidC_Alb3"/>
    <property type="match status" value="1"/>
</dbReference>
<protein>
    <recommendedName>
        <fullName evidence="3 13">Membrane protein insertase YidC</fullName>
    </recommendedName>
    <alternativeName>
        <fullName evidence="12 13">Foldase YidC</fullName>
    </alternativeName>
    <alternativeName>
        <fullName evidence="11 13">Membrane integrase YidC</fullName>
    </alternativeName>
    <alternativeName>
        <fullName evidence="13">Membrane protein YidC</fullName>
    </alternativeName>
</protein>
<proteinExistence type="inferred from homology"/>
<organism evidence="18 19">
    <name type="scientific">Zhouia amylolytica</name>
    <dbReference type="NCBI Taxonomy" id="376730"/>
    <lineage>
        <taxon>Bacteria</taxon>
        <taxon>Pseudomonadati</taxon>
        <taxon>Bacteroidota</taxon>
        <taxon>Flavobacteriia</taxon>
        <taxon>Flavobacteriales</taxon>
        <taxon>Flavobacteriaceae</taxon>
        <taxon>Zhouia</taxon>
    </lineage>
</organism>
<evidence type="ECO:0000259" key="16">
    <source>
        <dbReference type="Pfam" id="PF02096"/>
    </source>
</evidence>
<evidence type="ECO:0000256" key="11">
    <source>
        <dbReference type="ARBA" id="ARBA00033245"/>
    </source>
</evidence>
<comment type="function">
    <text evidence="13">Required for the insertion and/or proper folding and/or complex formation of integral membrane proteins into the membrane. Involved in integration of membrane proteins that insert both dependently and independently of the Sec translocase complex, as well as at least some lipoproteins. Aids folding of multispanning membrane proteins.</text>
</comment>
<dbReference type="InterPro" id="IPR047196">
    <property type="entry name" value="YidC_ALB_C"/>
</dbReference>
<evidence type="ECO:0000256" key="13">
    <source>
        <dbReference type="HAMAP-Rule" id="MF_01810"/>
    </source>
</evidence>
<comment type="subunit">
    <text evidence="13">Interacts with the Sec translocase complex via SecD. Specifically interacts with transmembrane segments of nascent integral membrane proteins during membrane integration.</text>
</comment>
<dbReference type="GO" id="GO:0051205">
    <property type="term" value="P:protein insertion into membrane"/>
    <property type="evidence" value="ECO:0007669"/>
    <property type="project" value="TreeGrafter"/>
</dbReference>
<evidence type="ECO:0000313" key="18">
    <source>
        <dbReference type="EMBL" id="SFT06939.1"/>
    </source>
</evidence>
<evidence type="ECO:0000256" key="9">
    <source>
        <dbReference type="ARBA" id="ARBA00023136"/>
    </source>
</evidence>
<dbReference type="HAMAP" id="MF_01810">
    <property type="entry name" value="YidC_type1"/>
    <property type="match status" value="1"/>
</dbReference>
<feature type="domain" description="Membrane insertase YidC N-terminal" evidence="17">
    <location>
        <begin position="99"/>
        <end position="367"/>
    </location>
</feature>